<feature type="domain" description="KIB1-4 beta-propeller" evidence="1">
    <location>
        <begin position="118"/>
        <end position="353"/>
    </location>
</feature>
<evidence type="ECO:0000259" key="1">
    <source>
        <dbReference type="Pfam" id="PF03478"/>
    </source>
</evidence>
<dbReference type="AlphaFoldDB" id="A0AAV8GJA9"/>
<comment type="caution">
    <text evidence="2">The sequence shown here is derived from an EMBL/GenBank/DDBJ whole genome shotgun (WGS) entry which is preliminary data.</text>
</comment>
<proteinExistence type="predicted"/>
<protein>
    <submittedName>
        <fullName evidence="2">F-box family protein</fullName>
    </submittedName>
</protein>
<accession>A0AAV8GJA9</accession>
<organism evidence="2 3">
    <name type="scientific">Rhynchospora pubera</name>
    <dbReference type="NCBI Taxonomy" id="906938"/>
    <lineage>
        <taxon>Eukaryota</taxon>
        <taxon>Viridiplantae</taxon>
        <taxon>Streptophyta</taxon>
        <taxon>Embryophyta</taxon>
        <taxon>Tracheophyta</taxon>
        <taxon>Spermatophyta</taxon>
        <taxon>Magnoliopsida</taxon>
        <taxon>Liliopsida</taxon>
        <taxon>Poales</taxon>
        <taxon>Cyperaceae</taxon>
        <taxon>Cyperoideae</taxon>
        <taxon>Rhynchosporeae</taxon>
        <taxon>Rhynchospora</taxon>
    </lineage>
</organism>
<dbReference type="InterPro" id="IPR005174">
    <property type="entry name" value="KIB1-4_b-propeller"/>
</dbReference>
<keyword evidence="3" id="KW-1185">Reference proteome</keyword>
<dbReference type="Proteomes" id="UP001140206">
    <property type="component" value="Chromosome 1"/>
</dbReference>
<name>A0AAV8GJA9_9POAL</name>
<reference evidence="2" key="1">
    <citation type="submission" date="2022-08" db="EMBL/GenBank/DDBJ databases">
        <authorList>
            <person name="Marques A."/>
        </authorList>
    </citation>
    <scope>NUCLEOTIDE SEQUENCE</scope>
    <source>
        <strain evidence="2">RhyPub2mFocal</strain>
        <tissue evidence="2">Leaves</tissue>
    </source>
</reference>
<dbReference type="Pfam" id="PF03478">
    <property type="entry name" value="Beta-prop_KIB1-4"/>
    <property type="match status" value="1"/>
</dbReference>
<dbReference type="EMBL" id="JAMFTS010000001">
    <property type="protein sequence ID" value="KAJ4805775.1"/>
    <property type="molecule type" value="Genomic_DNA"/>
</dbReference>
<gene>
    <name evidence="2" type="ORF">LUZ62_018341</name>
</gene>
<evidence type="ECO:0000313" key="2">
    <source>
        <dbReference type="EMBL" id="KAJ4805775.1"/>
    </source>
</evidence>
<sequence>MSRKRHQCTFVTRWFSETLRPPPFSHLAKLEKMPKTEASSSFQQFRDWAHLLPEIVELISSKVKSTTDYVRFRAVCSPWRSASHPKPRHHLPPQLPWLMLPYSRWDPTCVYFDDIWESKRRKFHLPEAKGMAYCASYCGWLLLVEHNGMEVFLLNPLTRARIGLPPFAAPFKSLGGDSFDQIVYAYDGRSPSIKVTFSADLTDPDCQITVFLASFWVICCRVGDPYWTWVNCRTNIVEMMDDGTYYNGWFYLLYEECVVIIESDKPEVTRTISMPELTELGPVMFLEGKCGVYVLAVNPQENFVLYQFLEESLILKQIADTSNNTAIFYGYNYPCLTVCADDWDSLDGGFVYMEKKCVPNASKYVVGLHYSIYSSKWDGQKIEHMVRDLGNEPQYRPGEPVMWFQPSFV</sequence>
<dbReference type="PANTHER" id="PTHR33110">
    <property type="entry name" value="F-BOX/KELCH-REPEAT PROTEIN-RELATED"/>
    <property type="match status" value="1"/>
</dbReference>
<evidence type="ECO:0000313" key="3">
    <source>
        <dbReference type="Proteomes" id="UP001140206"/>
    </source>
</evidence>